<dbReference type="GO" id="GO:0006788">
    <property type="term" value="P:heme oxidation"/>
    <property type="evidence" value="ECO:0007669"/>
    <property type="project" value="InterPro"/>
</dbReference>
<evidence type="ECO:0000313" key="13">
    <source>
        <dbReference type="Proteomes" id="UP000095767"/>
    </source>
</evidence>
<evidence type="ECO:0000256" key="1">
    <source>
        <dbReference type="ARBA" id="ARBA00004229"/>
    </source>
</evidence>
<evidence type="ECO:0000313" key="12">
    <source>
        <dbReference type="EMBL" id="OEL18617.1"/>
    </source>
</evidence>
<dbReference type="GO" id="GO:0004392">
    <property type="term" value="F:heme oxygenase (decyclizing) activity"/>
    <property type="evidence" value="ECO:0007669"/>
    <property type="project" value="UniProtKB-EC"/>
</dbReference>
<proteinExistence type="inferred from homology"/>
<evidence type="ECO:0000256" key="3">
    <source>
        <dbReference type="ARBA" id="ARBA00012360"/>
    </source>
</evidence>
<keyword evidence="13" id="KW-1185">Reference proteome</keyword>
<keyword evidence="5" id="KW-0602">Photosynthesis</keyword>
<evidence type="ECO:0000256" key="6">
    <source>
        <dbReference type="ARBA" id="ARBA00022617"/>
    </source>
</evidence>
<dbReference type="InterPro" id="IPR016053">
    <property type="entry name" value="Haem_Oase-like"/>
</dbReference>
<reference evidence="12 13" key="1">
    <citation type="submission" date="2016-09" db="EMBL/GenBank/DDBJ databases">
        <title>The draft genome of Dichanthelium oligosanthes: A C3 panicoid grass species.</title>
        <authorList>
            <person name="Studer A.J."/>
            <person name="Schnable J.C."/>
            <person name="Brutnell T.P."/>
        </authorList>
    </citation>
    <scope>NUCLEOTIDE SEQUENCE [LARGE SCALE GENOMIC DNA]</scope>
    <source>
        <strain evidence="13">cv. Kellogg 1175</strain>
        <tissue evidence="12">Leaf</tissue>
    </source>
</reference>
<dbReference type="STRING" id="888268.A0A1E5V0K7"/>
<dbReference type="SUPFAM" id="SSF48613">
    <property type="entry name" value="Heme oxygenase-like"/>
    <property type="match status" value="2"/>
</dbReference>
<organism evidence="12 13">
    <name type="scientific">Dichanthelium oligosanthes</name>
    <dbReference type="NCBI Taxonomy" id="888268"/>
    <lineage>
        <taxon>Eukaryota</taxon>
        <taxon>Viridiplantae</taxon>
        <taxon>Streptophyta</taxon>
        <taxon>Embryophyta</taxon>
        <taxon>Tracheophyta</taxon>
        <taxon>Spermatophyta</taxon>
        <taxon>Magnoliopsida</taxon>
        <taxon>Liliopsida</taxon>
        <taxon>Poales</taxon>
        <taxon>Poaceae</taxon>
        <taxon>PACMAD clade</taxon>
        <taxon>Panicoideae</taxon>
        <taxon>Panicodae</taxon>
        <taxon>Paniceae</taxon>
        <taxon>Dichantheliinae</taxon>
        <taxon>Dichanthelium</taxon>
    </lineage>
</organism>
<evidence type="ECO:0000256" key="2">
    <source>
        <dbReference type="ARBA" id="ARBA00006134"/>
    </source>
</evidence>
<dbReference type="PANTHER" id="PTHR35703">
    <property type="entry name" value="HEME OXYGENASE 1, CHLOROPLASTIC-RELATED"/>
    <property type="match status" value="1"/>
</dbReference>
<evidence type="ECO:0000256" key="8">
    <source>
        <dbReference type="ARBA" id="ARBA00022723"/>
    </source>
</evidence>
<comment type="similarity">
    <text evidence="2">Belongs to the heme oxygenase family.</text>
</comment>
<dbReference type="InterPro" id="IPR016084">
    <property type="entry name" value="Haem_Oase-like_multi-hlx"/>
</dbReference>
<accession>A0A1E5V0K7</accession>
<dbReference type="Proteomes" id="UP000095767">
    <property type="component" value="Unassembled WGS sequence"/>
</dbReference>
<protein>
    <recommendedName>
        <fullName evidence="3">heme oxygenase (biliverdin-producing)</fullName>
        <ecNumber evidence="3">1.14.14.18</ecNumber>
    </recommendedName>
</protein>
<dbReference type="GO" id="GO:0015979">
    <property type="term" value="P:photosynthesis"/>
    <property type="evidence" value="ECO:0007669"/>
    <property type="project" value="UniProtKB-KW"/>
</dbReference>
<dbReference type="InterPro" id="IPR002051">
    <property type="entry name" value="Haem_Oase"/>
</dbReference>
<comment type="subcellular location">
    <subcellularLocation>
        <location evidence="1">Plastid</location>
        <location evidence="1">Chloroplast</location>
    </subcellularLocation>
</comment>
<evidence type="ECO:0000256" key="11">
    <source>
        <dbReference type="ARBA" id="ARBA00023004"/>
    </source>
</evidence>
<keyword evidence="4" id="KW-0150">Chloroplast</keyword>
<dbReference type="GO" id="GO:0010024">
    <property type="term" value="P:phytochromobilin biosynthetic process"/>
    <property type="evidence" value="ECO:0007669"/>
    <property type="project" value="TreeGrafter"/>
</dbReference>
<evidence type="ECO:0000256" key="5">
    <source>
        <dbReference type="ARBA" id="ARBA00022531"/>
    </source>
</evidence>
<keyword evidence="6" id="KW-0349">Heme</keyword>
<keyword evidence="8" id="KW-0479">Metal-binding</keyword>
<dbReference type="PANTHER" id="PTHR35703:SF2">
    <property type="entry name" value="HEME OXYGENASE 1, CHLOROPLASTIC-RELATED"/>
    <property type="match status" value="1"/>
</dbReference>
<keyword evidence="9" id="KW-0809">Transit peptide</keyword>
<evidence type="ECO:0000256" key="9">
    <source>
        <dbReference type="ARBA" id="ARBA00022946"/>
    </source>
</evidence>
<keyword evidence="7" id="KW-0934">Plastid</keyword>
<dbReference type="Pfam" id="PF01126">
    <property type="entry name" value="Heme_oxygenase"/>
    <property type="match status" value="2"/>
</dbReference>
<evidence type="ECO:0000256" key="10">
    <source>
        <dbReference type="ARBA" id="ARBA00023002"/>
    </source>
</evidence>
<dbReference type="OrthoDB" id="652091at2759"/>
<evidence type="ECO:0000256" key="7">
    <source>
        <dbReference type="ARBA" id="ARBA00022640"/>
    </source>
</evidence>
<dbReference type="GO" id="GO:0046872">
    <property type="term" value="F:metal ion binding"/>
    <property type="evidence" value="ECO:0007669"/>
    <property type="project" value="UniProtKB-KW"/>
</dbReference>
<dbReference type="GO" id="GO:0009507">
    <property type="term" value="C:chloroplast"/>
    <property type="evidence" value="ECO:0007669"/>
    <property type="project" value="UniProtKB-SubCell"/>
</dbReference>
<dbReference type="FunFam" id="1.20.910.10:FF:000005">
    <property type="entry name" value="Heme oxygenase 1"/>
    <property type="match status" value="2"/>
</dbReference>
<dbReference type="EC" id="1.14.14.18" evidence="3"/>
<name>A0A1E5V0K7_9POAL</name>
<gene>
    <name evidence="12" type="ORF">BAE44_0020360</name>
</gene>
<sequence length="587" mass="65706">MAPALLSVPSAHSILDHTPTSCFRAEPPVRATNVVFQIRPVSGVVSIAARRRLVAAPAASATEMAPAASEAERAKPFIEEMRAAAMRLHTKDQSRDGRKDAPMEPPVAKWEPTVEAYIRFLVDNKLVFETLEAVVDRAAVPWYAEFQNTGLERSEPLKRDLEWFRQQGHTIPEPSAAGITYACFLEDLSEKNPQAFVCHFYNMYFAHTAGGRIIGKKVAEKIHIQKELEFYEWEGNLSQMQQNVRGKINQVASGWSRAEKDQCLDEMEKAFASSIDLRRHMEFFLYFVQIILSDAHPRPAMAPAPASLSPPRALSLLAPARVSSGRWNSLSFSVAARPVTGVVSVAPASAAAAVTAQRRLVAAAAATEMAPAASGEEGRKPFVEEMRAVAMKLHTKDQAREGEKEPQAPPVAKWELSVEGYLRFLVDSRLVFQTLEDIVERAAVPWYAEFRNTGLERSEALKKDLEWFKEQGHTIPEPSAPGTTYASLLEELSEKDPQAFICHFYNVYFAHTAGGRMIGKKVSEKILNKKELEFYKWEGNLSQLLQSVRDKLNQVASSWSREEKDHCLEETEKSFTYSGQLLRHIFT</sequence>
<dbReference type="InterPro" id="IPR016951">
    <property type="entry name" value="Haem_Oase_decyc_pln"/>
</dbReference>
<evidence type="ECO:0000256" key="4">
    <source>
        <dbReference type="ARBA" id="ARBA00022528"/>
    </source>
</evidence>
<keyword evidence="10" id="KW-0560">Oxidoreductase</keyword>
<keyword evidence="11" id="KW-0408">Iron</keyword>
<dbReference type="CDD" id="cd19165">
    <property type="entry name" value="HemeO"/>
    <property type="match status" value="2"/>
</dbReference>
<dbReference type="Gene3D" id="1.20.910.10">
    <property type="entry name" value="Heme oxygenase-like"/>
    <property type="match status" value="2"/>
</dbReference>
<dbReference type="AlphaFoldDB" id="A0A1E5V0K7"/>
<comment type="caution">
    <text evidence="12">The sequence shown here is derived from an EMBL/GenBank/DDBJ whole genome shotgun (WGS) entry which is preliminary data.</text>
</comment>
<dbReference type="EMBL" id="LWDX02056120">
    <property type="protein sequence ID" value="OEL18617.1"/>
    <property type="molecule type" value="Genomic_DNA"/>
</dbReference>